<organism evidence="1 2">
    <name type="scientific">Potamilus streckersoni</name>
    <dbReference type="NCBI Taxonomy" id="2493646"/>
    <lineage>
        <taxon>Eukaryota</taxon>
        <taxon>Metazoa</taxon>
        <taxon>Spiralia</taxon>
        <taxon>Lophotrochozoa</taxon>
        <taxon>Mollusca</taxon>
        <taxon>Bivalvia</taxon>
        <taxon>Autobranchia</taxon>
        <taxon>Heteroconchia</taxon>
        <taxon>Palaeoheterodonta</taxon>
        <taxon>Unionida</taxon>
        <taxon>Unionoidea</taxon>
        <taxon>Unionidae</taxon>
        <taxon>Ambleminae</taxon>
        <taxon>Lampsilini</taxon>
        <taxon>Potamilus</taxon>
    </lineage>
</organism>
<evidence type="ECO:0000313" key="2">
    <source>
        <dbReference type="Proteomes" id="UP001195483"/>
    </source>
</evidence>
<name>A0AAE0SW94_9BIVA</name>
<reference evidence="1" key="2">
    <citation type="journal article" date="2021" name="Genome Biol. Evol.">
        <title>Developing a high-quality reference genome for a parasitic bivalve with doubly uniparental inheritance (Bivalvia: Unionida).</title>
        <authorList>
            <person name="Smith C.H."/>
        </authorList>
    </citation>
    <scope>NUCLEOTIDE SEQUENCE</scope>
    <source>
        <strain evidence="1">CHS0354</strain>
        <tissue evidence="1">Mantle</tissue>
    </source>
</reference>
<proteinExistence type="predicted"/>
<evidence type="ECO:0000313" key="1">
    <source>
        <dbReference type="EMBL" id="KAK3599229.1"/>
    </source>
</evidence>
<keyword evidence="2" id="KW-1185">Reference proteome</keyword>
<dbReference type="EMBL" id="JAEAOA010000772">
    <property type="protein sequence ID" value="KAK3599229.1"/>
    <property type="molecule type" value="Genomic_DNA"/>
</dbReference>
<gene>
    <name evidence="1" type="ORF">CHS0354_012837</name>
</gene>
<accession>A0AAE0SW94</accession>
<comment type="caution">
    <text evidence="1">The sequence shown here is derived from an EMBL/GenBank/DDBJ whole genome shotgun (WGS) entry which is preliminary data.</text>
</comment>
<sequence>VVETVATLIRETCIVDDHLFLRRMAAIETQNGLDPATYRPGYNGGIWNAGVKCL</sequence>
<reference evidence="1" key="3">
    <citation type="submission" date="2023-05" db="EMBL/GenBank/DDBJ databases">
        <authorList>
            <person name="Smith C.H."/>
        </authorList>
    </citation>
    <scope>NUCLEOTIDE SEQUENCE</scope>
    <source>
        <strain evidence="1">CHS0354</strain>
        <tissue evidence="1">Mantle</tissue>
    </source>
</reference>
<protein>
    <submittedName>
        <fullName evidence="1">Uncharacterized protein</fullName>
    </submittedName>
</protein>
<reference evidence="1" key="1">
    <citation type="journal article" date="2021" name="Genome Biol. Evol.">
        <title>A High-Quality Reference Genome for a Parasitic Bivalve with Doubly Uniparental Inheritance (Bivalvia: Unionida).</title>
        <authorList>
            <person name="Smith C.H."/>
        </authorList>
    </citation>
    <scope>NUCLEOTIDE SEQUENCE</scope>
    <source>
        <strain evidence="1">CHS0354</strain>
    </source>
</reference>
<dbReference type="Proteomes" id="UP001195483">
    <property type="component" value="Unassembled WGS sequence"/>
</dbReference>
<feature type="non-terminal residue" evidence="1">
    <location>
        <position position="1"/>
    </location>
</feature>
<dbReference type="AlphaFoldDB" id="A0AAE0SW94"/>